<sequence>MKRSLQKYGIHLDGSQPLPTINRMKKCAWCSLRDSQTICNTNFRSCGAPGRDRSGSEHME</sequence>
<dbReference type="EnsemblPlants" id="OMERI09G00820.1">
    <property type="protein sequence ID" value="OMERI09G00820.1"/>
    <property type="gene ID" value="OMERI09G00820"/>
</dbReference>
<name>A0A0E0EPI4_9ORYZ</name>
<dbReference type="HOGENOM" id="CLU_2945679_0_0_1"/>
<reference evidence="1" key="2">
    <citation type="submission" date="2018-05" db="EMBL/GenBank/DDBJ databases">
        <title>OmerRS3 (Oryza meridionalis Reference Sequence Version 3).</title>
        <authorList>
            <person name="Zhang J."/>
            <person name="Kudrna D."/>
            <person name="Lee S."/>
            <person name="Talag J."/>
            <person name="Welchert J."/>
            <person name="Wing R.A."/>
        </authorList>
    </citation>
    <scope>NUCLEOTIDE SEQUENCE [LARGE SCALE GENOMIC DNA]</scope>
    <source>
        <strain evidence="1">cv. OR44</strain>
    </source>
</reference>
<dbReference type="AlphaFoldDB" id="A0A0E0EPI4"/>
<protein>
    <submittedName>
        <fullName evidence="1">Uncharacterized protein</fullName>
    </submittedName>
</protein>
<dbReference type="Proteomes" id="UP000008021">
    <property type="component" value="Chromosome 9"/>
</dbReference>
<evidence type="ECO:0000313" key="1">
    <source>
        <dbReference type="EnsemblPlants" id="OMERI09G00820.1"/>
    </source>
</evidence>
<organism evidence="1">
    <name type="scientific">Oryza meridionalis</name>
    <dbReference type="NCBI Taxonomy" id="40149"/>
    <lineage>
        <taxon>Eukaryota</taxon>
        <taxon>Viridiplantae</taxon>
        <taxon>Streptophyta</taxon>
        <taxon>Embryophyta</taxon>
        <taxon>Tracheophyta</taxon>
        <taxon>Spermatophyta</taxon>
        <taxon>Magnoliopsida</taxon>
        <taxon>Liliopsida</taxon>
        <taxon>Poales</taxon>
        <taxon>Poaceae</taxon>
        <taxon>BOP clade</taxon>
        <taxon>Oryzoideae</taxon>
        <taxon>Oryzeae</taxon>
        <taxon>Oryzinae</taxon>
        <taxon>Oryza</taxon>
    </lineage>
</organism>
<proteinExistence type="predicted"/>
<keyword evidence="2" id="KW-1185">Reference proteome</keyword>
<dbReference type="Gramene" id="OMERI09G00820.1">
    <property type="protein sequence ID" value="OMERI09G00820.1"/>
    <property type="gene ID" value="OMERI09G00820"/>
</dbReference>
<reference evidence="1" key="1">
    <citation type="submission" date="2015-04" db="UniProtKB">
        <authorList>
            <consortium name="EnsemblPlants"/>
        </authorList>
    </citation>
    <scope>IDENTIFICATION</scope>
</reference>
<accession>A0A0E0EPI4</accession>
<evidence type="ECO:0000313" key="2">
    <source>
        <dbReference type="Proteomes" id="UP000008021"/>
    </source>
</evidence>